<feature type="compositionally biased region" description="Polar residues" evidence="7">
    <location>
        <begin position="494"/>
        <end position="514"/>
    </location>
</feature>
<dbReference type="InterPro" id="IPR001841">
    <property type="entry name" value="Znf_RING"/>
</dbReference>
<dbReference type="Pfam" id="PF02262">
    <property type="entry name" value="Cbl_N"/>
    <property type="match status" value="1"/>
</dbReference>
<reference evidence="10" key="1">
    <citation type="journal article" date="2013" name="Nature">
        <title>The genomes of four tapeworm species reveal adaptations to parasitism.</title>
        <authorList>
            <person name="Tsai I.J."/>
            <person name="Zarowiecki M."/>
            <person name="Holroyd N."/>
            <person name="Garciarrubio A."/>
            <person name="Sanchez-Flores A."/>
            <person name="Brooks K.L."/>
            <person name="Tracey A."/>
            <person name="Bobes R.J."/>
            <person name="Fragoso G."/>
            <person name="Sciutto E."/>
            <person name="Aslett M."/>
            <person name="Beasley H."/>
            <person name="Bennett H.M."/>
            <person name="Cai J."/>
            <person name="Camicia F."/>
            <person name="Clark R."/>
            <person name="Cucher M."/>
            <person name="De Silva N."/>
            <person name="Day T.A."/>
            <person name="Deplazes P."/>
            <person name="Estrada K."/>
            <person name="Fernandez C."/>
            <person name="Holland P.W."/>
            <person name="Hou J."/>
            <person name="Hu S."/>
            <person name="Huckvale T."/>
            <person name="Hung S.S."/>
            <person name="Kamenetzky L."/>
            <person name="Keane J.A."/>
            <person name="Kiss F."/>
            <person name="Koziol U."/>
            <person name="Lambert O."/>
            <person name="Liu K."/>
            <person name="Luo X."/>
            <person name="Luo Y."/>
            <person name="Macchiaroli N."/>
            <person name="Nichol S."/>
            <person name="Paps J."/>
            <person name="Parkinson J."/>
            <person name="Pouchkina-Stantcheva N."/>
            <person name="Riddiford N."/>
            <person name="Rosenzvit M."/>
            <person name="Salinas G."/>
            <person name="Wasmuth J.D."/>
            <person name="Zamanian M."/>
            <person name="Zheng Y."/>
            <person name="Cai X."/>
            <person name="Soberon X."/>
            <person name="Olson P.D."/>
            <person name="Laclette J.P."/>
            <person name="Brehm K."/>
            <person name="Berriman M."/>
            <person name="Garciarrubio A."/>
            <person name="Bobes R.J."/>
            <person name="Fragoso G."/>
            <person name="Sanchez-Flores A."/>
            <person name="Estrada K."/>
            <person name="Cevallos M.A."/>
            <person name="Morett E."/>
            <person name="Gonzalez V."/>
            <person name="Portillo T."/>
            <person name="Ochoa-Leyva A."/>
            <person name="Jose M.V."/>
            <person name="Sciutto E."/>
            <person name="Landa A."/>
            <person name="Jimenez L."/>
            <person name="Valdes V."/>
            <person name="Carrero J.C."/>
            <person name="Larralde C."/>
            <person name="Morales-Montor J."/>
            <person name="Limon-Lason J."/>
            <person name="Soberon X."/>
            <person name="Laclette J.P."/>
        </authorList>
    </citation>
    <scope>NUCLEOTIDE SEQUENCE [LARGE SCALE GENOMIC DNA]</scope>
</reference>
<keyword evidence="2 5" id="KW-0863">Zinc-finger</keyword>
<dbReference type="STRING" id="6211.A0A068Y1R3"/>
<dbReference type="GO" id="GO:0005509">
    <property type="term" value="F:calcium ion binding"/>
    <property type="evidence" value="ECO:0007669"/>
    <property type="project" value="UniProtKB-UniRule"/>
</dbReference>
<dbReference type="InterPro" id="IPR014741">
    <property type="entry name" value="Adaptor_Cbl_EF_hand-like"/>
</dbReference>
<dbReference type="InterPro" id="IPR024159">
    <property type="entry name" value="Cbl_PTB"/>
</dbReference>
<feature type="domain" description="Cbl-PTB" evidence="9">
    <location>
        <begin position="43"/>
        <end position="351"/>
    </location>
</feature>
<dbReference type="PROSITE" id="PS00518">
    <property type="entry name" value="ZF_RING_1"/>
    <property type="match status" value="1"/>
</dbReference>
<feature type="domain" description="RING-type" evidence="8">
    <location>
        <begin position="382"/>
        <end position="422"/>
    </location>
</feature>
<dbReference type="GO" id="GO:0007166">
    <property type="term" value="P:cell surface receptor signaling pathway"/>
    <property type="evidence" value="ECO:0007669"/>
    <property type="project" value="InterPro"/>
</dbReference>
<keyword evidence="6" id="KW-0808">Transferase</keyword>
<dbReference type="eggNOG" id="KOG1785">
    <property type="taxonomic scope" value="Eukaryota"/>
</dbReference>
<evidence type="ECO:0000259" key="9">
    <source>
        <dbReference type="PROSITE" id="PS51506"/>
    </source>
</evidence>
<evidence type="ECO:0000256" key="7">
    <source>
        <dbReference type="SAM" id="MobiDB-lite"/>
    </source>
</evidence>
<dbReference type="InterPro" id="IPR036537">
    <property type="entry name" value="Adaptor_Cbl_N_dom_sf"/>
</dbReference>
<dbReference type="SUPFAM" id="SSF47668">
    <property type="entry name" value="N-terminal domain of cbl (N-cbl)"/>
    <property type="match status" value="1"/>
</dbReference>
<dbReference type="SMART" id="SM00184">
    <property type="entry name" value="RING"/>
    <property type="match status" value="1"/>
</dbReference>
<evidence type="ECO:0000256" key="4">
    <source>
        <dbReference type="ARBA" id="ARBA00022837"/>
    </source>
</evidence>
<evidence type="ECO:0000256" key="6">
    <source>
        <dbReference type="RuleBase" id="RU367001"/>
    </source>
</evidence>
<keyword evidence="3 6" id="KW-0862">Zinc</keyword>
<organism evidence="10 11">
    <name type="scientific">Echinococcus multilocularis</name>
    <name type="common">Fox tapeworm</name>
    <dbReference type="NCBI Taxonomy" id="6211"/>
    <lineage>
        <taxon>Eukaryota</taxon>
        <taxon>Metazoa</taxon>
        <taxon>Spiralia</taxon>
        <taxon>Lophotrochozoa</taxon>
        <taxon>Platyhelminthes</taxon>
        <taxon>Cestoda</taxon>
        <taxon>Eucestoda</taxon>
        <taxon>Cyclophyllidea</taxon>
        <taxon>Taeniidae</taxon>
        <taxon>Echinococcus</taxon>
    </lineage>
</organism>
<accession>A0A068Y1R3</accession>
<keyword evidence="4 6" id="KW-0106">Calcium</keyword>
<evidence type="ECO:0000313" key="11">
    <source>
        <dbReference type="Proteomes" id="UP000017246"/>
    </source>
</evidence>
<name>A0A068Y1R3_ECHMU</name>
<dbReference type="InterPro" id="IPR024162">
    <property type="entry name" value="Adaptor_Cbl"/>
</dbReference>
<dbReference type="InterPro" id="IPR014742">
    <property type="entry name" value="Adaptor_Cbl_SH2-like"/>
</dbReference>
<evidence type="ECO:0000259" key="8">
    <source>
        <dbReference type="PROSITE" id="PS50089"/>
    </source>
</evidence>
<dbReference type="PROSITE" id="PS50089">
    <property type="entry name" value="ZF_RING_2"/>
    <property type="match status" value="1"/>
</dbReference>
<comment type="function">
    <text evidence="6">E3 ubiquitin-protein ligase which accepts ubiquitin from specific E2 ubiquitin-conjugating enzymes, and transfers it to substrates, generally promoting their degradation by the proteasome.</text>
</comment>
<feature type="compositionally biased region" description="Basic and acidic residues" evidence="7">
    <location>
        <begin position="470"/>
        <end position="489"/>
    </location>
</feature>
<dbReference type="PANTHER" id="PTHR23007">
    <property type="entry name" value="CBL"/>
    <property type="match status" value="1"/>
</dbReference>
<dbReference type="GO" id="GO:0001784">
    <property type="term" value="F:phosphotyrosine residue binding"/>
    <property type="evidence" value="ECO:0007669"/>
    <property type="project" value="UniProtKB-UniRule"/>
</dbReference>
<dbReference type="PROSITE" id="PS51506">
    <property type="entry name" value="CBL_PTB"/>
    <property type="match status" value="1"/>
</dbReference>
<dbReference type="InterPro" id="IPR036860">
    <property type="entry name" value="SH2_dom_sf"/>
</dbReference>
<dbReference type="InterPro" id="IPR003153">
    <property type="entry name" value="Adaptor_Cbl_N_hlx"/>
</dbReference>
<dbReference type="EC" id="2.3.2.27" evidence="6"/>
<dbReference type="Pfam" id="PF13920">
    <property type="entry name" value="zf-C3HC4_3"/>
    <property type="match status" value="1"/>
</dbReference>
<protein>
    <recommendedName>
        <fullName evidence="6">E3 ubiquitin-protein ligase CBL</fullName>
        <ecNumber evidence="6">2.3.2.27</ecNumber>
    </recommendedName>
</protein>
<feature type="compositionally biased region" description="Acidic residues" evidence="7">
    <location>
        <begin position="457"/>
        <end position="469"/>
    </location>
</feature>
<dbReference type="SUPFAM" id="SSF57850">
    <property type="entry name" value="RING/U-box"/>
    <property type="match status" value="1"/>
</dbReference>
<evidence type="ECO:0000256" key="2">
    <source>
        <dbReference type="ARBA" id="ARBA00022771"/>
    </source>
</evidence>
<dbReference type="InterPro" id="IPR013083">
    <property type="entry name" value="Znf_RING/FYVE/PHD"/>
</dbReference>
<keyword evidence="1 6" id="KW-0479">Metal-binding</keyword>
<comment type="pathway">
    <text evidence="6">Protein modification; protein ubiquitination.</text>
</comment>
<dbReference type="Gene3D" id="1.10.238.10">
    <property type="entry name" value="EF-hand"/>
    <property type="match status" value="1"/>
</dbReference>
<dbReference type="OrthoDB" id="7237699at2759"/>
<dbReference type="GO" id="GO:0023051">
    <property type="term" value="P:regulation of signaling"/>
    <property type="evidence" value="ECO:0007669"/>
    <property type="project" value="InterPro"/>
</dbReference>
<dbReference type="InterPro" id="IPR017907">
    <property type="entry name" value="Znf_RING_CS"/>
</dbReference>
<dbReference type="Gene3D" id="3.30.505.10">
    <property type="entry name" value="SH2 domain"/>
    <property type="match status" value="1"/>
</dbReference>
<proteinExistence type="predicted"/>
<dbReference type="EMBL" id="LN902843">
    <property type="protein sequence ID" value="CDS37021.1"/>
    <property type="molecule type" value="Genomic_DNA"/>
</dbReference>
<comment type="domain">
    <text evidence="6">The N-terminus is composed of the phosphotyrosine binding (PTB) domain, a short linker region and the RING-type zinc finger. The PTB domain, which is also called TKB (tyrosine kinase binding) domain, is composed of three different subdomains: a four-helix bundle (4H), a calcium-binding EF hand and a divergent SH2 domain.</text>
</comment>
<dbReference type="GO" id="GO:0008270">
    <property type="term" value="F:zinc ion binding"/>
    <property type="evidence" value="ECO:0007669"/>
    <property type="project" value="UniProtKB-KW"/>
</dbReference>
<dbReference type="SUPFAM" id="SSF55550">
    <property type="entry name" value="SH2 domain"/>
    <property type="match status" value="1"/>
</dbReference>
<dbReference type="AlphaFoldDB" id="A0A068Y1R3"/>
<dbReference type="Gene3D" id="1.20.930.20">
    <property type="entry name" value="Adaptor protein Cbl, N-terminal domain"/>
    <property type="match status" value="1"/>
</dbReference>
<dbReference type="GO" id="GO:0016567">
    <property type="term" value="P:protein ubiquitination"/>
    <property type="evidence" value="ECO:0007669"/>
    <property type="project" value="UniProtKB-UniPathway"/>
</dbReference>
<dbReference type="UniPathway" id="UPA00143"/>
<evidence type="ECO:0000256" key="5">
    <source>
        <dbReference type="PROSITE-ProRule" id="PRU00175"/>
    </source>
</evidence>
<dbReference type="OMA" id="NIRLEPC"/>
<comment type="catalytic activity">
    <reaction evidence="6">
        <text>S-ubiquitinyl-[E2 ubiquitin-conjugating enzyme]-L-cysteine + [acceptor protein]-L-lysine = [E2 ubiquitin-conjugating enzyme]-L-cysteine + N(6)-ubiquitinyl-[acceptor protein]-L-lysine.</text>
        <dbReference type="EC" id="2.3.2.27"/>
    </reaction>
</comment>
<dbReference type="GO" id="GO:0061630">
    <property type="term" value="F:ubiquitin protein ligase activity"/>
    <property type="evidence" value="ECO:0007669"/>
    <property type="project" value="UniProtKB-EC"/>
</dbReference>
<dbReference type="SUPFAM" id="SSF47473">
    <property type="entry name" value="EF-hand"/>
    <property type="match status" value="1"/>
</dbReference>
<keyword evidence="11" id="KW-1185">Reference proteome</keyword>
<dbReference type="Gene3D" id="3.30.40.10">
    <property type="entry name" value="Zinc/RING finger domain, C3HC4 (zinc finger)"/>
    <property type="match status" value="1"/>
</dbReference>
<feature type="region of interest" description="Disordered" evidence="7">
    <location>
        <begin position="457"/>
        <end position="534"/>
    </location>
</feature>
<gene>
    <name evidence="10" type="ORF">EmuJ_000424900</name>
</gene>
<evidence type="ECO:0000313" key="10">
    <source>
        <dbReference type="EMBL" id="CDS37021.1"/>
    </source>
</evidence>
<dbReference type="Pfam" id="PF02761">
    <property type="entry name" value="Cbl_N2"/>
    <property type="match status" value="1"/>
</dbReference>
<dbReference type="Proteomes" id="UP000017246">
    <property type="component" value="Unassembled WGS sequence"/>
</dbReference>
<dbReference type="InterPro" id="IPR011992">
    <property type="entry name" value="EF-hand-dom_pair"/>
</dbReference>
<dbReference type="PANTHER" id="PTHR23007:SF11">
    <property type="entry name" value="E3 UBIQUITIN-PROTEIN LIGASE CBL"/>
    <property type="match status" value="1"/>
</dbReference>
<reference evidence="10" key="2">
    <citation type="submission" date="2015-11" db="EMBL/GenBank/DDBJ databases">
        <authorList>
            <person name="Zhang Y."/>
            <person name="Guo Z."/>
        </authorList>
    </citation>
    <scope>NUCLEOTIDE SEQUENCE</scope>
</reference>
<dbReference type="GO" id="GO:0005886">
    <property type="term" value="C:plasma membrane"/>
    <property type="evidence" value="ECO:0007669"/>
    <property type="project" value="TreeGrafter"/>
</dbReference>
<dbReference type="GO" id="GO:0045121">
    <property type="term" value="C:membrane raft"/>
    <property type="evidence" value="ECO:0007669"/>
    <property type="project" value="TreeGrafter"/>
</dbReference>
<evidence type="ECO:0000256" key="3">
    <source>
        <dbReference type="ARBA" id="ARBA00022833"/>
    </source>
</evidence>
<dbReference type="Pfam" id="PF02762">
    <property type="entry name" value="Cbl_N3"/>
    <property type="match status" value="1"/>
</dbReference>
<keyword evidence="6" id="KW-0833">Ubl conjugation pathway</keyword>
<sequence>MNRAQAINPTTNPSRLPFQAAANSILNSGYPTGSPMRSKLLYSYYLFRPDKKAIESVNRRLEKLINLCRDPRVMLRNSPPYLLDILPDITDKLKHIMYAYQGRLDELFKSPYFQVFLYNLNEKCERTSQLFKEEKDKMYDDHSEPRRTLTRYSLILSHILKDLEALFPNNKYAPEAFRITKREAAEWWHENFGESSIVSWEVFRTRLFATFGVLDCNETRELQNTIDLTCNNYVSVFEFDVFVRLFQPWTNVLETWKALTIMHAGYMAFMTYDEVKAVLKKFRSHPGPGSYVYRLSCTKLGQWAIGYITDNLRILQTIIQNKSLAQALLDGERDGFYLYPNGTPSQSSILTPLVRNITHARIQVSEEQHQLYSRMGSTFEVCKICTENNKNIRLEPCGHLLCKVCLINCQNATSGQTCPFCRLEVKSTEEIILDPFIPSNDEDVIGHHIPEVTVEVEEEEEKEENDDEAVIEREEVNKTDPRFQDKEIDAVPSTRPSASTSTDAMFCSSSVESTSDGEENVVNSSRRQRNSSSCSLRGTNAEVHIAGGSSCLNEAAQAVAFDTTTFMRRSDIAGVVLEGPPLTTEIARRLLEICEGNADIAARVWRHFMPRS</sequence>
<dbReference type="GO" id="GO:0017124">
    <property type="term" value="F:SH3 domain binding"/>
    <property type="evidence" value="ECO:0007669"/>
    <property type="project" value="TreeGrafter"/>
</dbReference>
<evidence type="ECO:0000256" key="1">
    <source>
        <dbReference type="ARBA" id="ARBA00022723"/>
    </source>
</evidence>